<organism evidence="3 4">
    <name type="scientific">Syncephalis pseudoplumigaleata</name>
    <dbReference type="NCBI Taxonomy" id="1712513"/>
    <lineage>
        <taxon>Eukaryota</taxon>
        <taxon>Fungi</taxon>
        <taxon>Fungi incertae sedis</taxon>
        <taxon>Zoopagomycota</taxon>
        <taxon>Zoopagomycotina</taxon>
        <taxon>Zoopagomycetes</taxon>
        <taxon>Zoopagales</taxon>
        <taxon>Piptocephalidaceae</taxon>
        <taxon>Syncephalis</taxon>
    </lineage>
</organism>
<reference evidence="4" key="1">
    <citation type="journal article" date="2018" name="Nat. Microbiol.">
        <title>Leveraging single-cell genomics to expand the fungal tree of life.</title>
        <authorList>
            <person name="Ahrendt S.R."/>
            <person name="Quandt C.A."/>
            <person name="Ciobanu D."/>
            <person name="Clum A."/>
            <person name="Salamov A."/>
            <person name="Andreopoulos B."/>
            <person name="Cheng J.F."/>
            <person name="Woyke T."/>
            <person name="Pelin A."/>
            <person name="Henrissat B."/>
            <person name="Reynolds N.K."/>
            <person name="Benny G.L."/>
            <person name="Smith M.E."/>
            <person name="James T.Y."/>
            <person name="Grigoriev I.V."/>
        </authorList>
    </citation>
    <scope>NUCLEOTIDE SEQUENCE [LARGE SCALE GENOMIC DNA]</scope>
    <source>
        <strain evidence="4">Benny S71-1</strain>
    </source>
</reference>
<feature type="domain" description="BD-FAE-like" evidence="2">
    <location>
        <begin position="1"/>
        <end position="176"/>
    </location>
</feature>
<dbReference type="InterPro" id="IPR050300">
    <property type="entry name" value="GDXG_lipolytic_enzyme"/>
</dbReference>
<dbReference type="Proteomes" id="UP000278143">
    <property type="component" value="Unassembled WGS sequence"/>
</dbReference>
<dbReference type="GO" id="GO:0016787">
    <property type="term" value="F:hydrolase activity"/>
    <property type="evidence" value="ECO:0007669"/>
    <property type="project" value="UniProtKB-KW"/>
</dbReference>
<protein>
    <submittedName>
        <fullName evidence="3">Alpha/Beta hydrolase protein</fullName>
    </submittedName>
</protein>
<dbReference type="OrthoDB" id="6495301at2759"/>
<keyword evidence="4" id="KW-1185">Reference proteome</keyword>
<dbReference type="EMBL" id="KZ990663">
    <property type="protein sequence ID" value="RKP23817.1"/>
    <property type="molecule type" value="Genomic_DNA"/>
</dbReference>
<dbReference type="Gene3D" id="3.40.50.1820">
    <property type="entry name" value="alpha/beta hydrolase"/>
    <property type="match status" value="1"/>
</dbReference>
<dbReference type="AlphaFoldDB" id="A0A4P9YUZ7"/>
<gene>
    <name evidence="3" type="ORF">SYNPS1DRAFT_24102</name>
</gene>
<evidence type="ECO:0000256" key="1">
    <source>
        <dbReference type="ARBA" id="ARBA00022801"/>
    </source>
</evidence>
<evidence type="ECO:0000259" key="2">
    <source>
        <dbReference type="Pfam" id="PF20434"/>
    </source>
</evidence>
<evidence type="ECO:0000313" key="4">
    <source>
        <dbReference type="Proteomes" id="UP000278143"/>
    </source>
</evidence>
<sequence>MVFIQDGGWTACKKELYYGLAARLSRRGIVVVVPAYKTHPRTPPNNIHKDILRLLRWLTVNARTYHADRQRIFLVGHGTGVQLSLLTAIEAGTVSMQPKVAGVVGLSGIYDLPALYETLRRRDRFRARALLRLFGASNADDLVAYSPLQQLLNTPPRCVPRLWFFHGTHDSLVSFKSVCNDVARLAGAGIPVSYVAYHRWSRLRWLMELTHDVPDARLLDELTMLAKGLHASNAAGQQAASTSTPIEANDATHAVQRRDWHWRLREWTLRHLGGI</sequence>
<evidence type="ECO:0000313" key="3">
    <source>
        <dbReference type="EMBL" id="RKP23817.1"/>
    </source>
</evidence>
<name>A0A4P9YUZ7_9FUNG</name>
<dbReference type="InterPro" id="IPR029058">
    <property type="entry name" value="AB_hydrolase_fold"/>
</dbReference>
<accession>A0A4P9YUZ7</accession>
<keyword evidence="1 3" id="KW-0378">Hydrolase</keyword>
<proteinExistence type="predicted"/>
<dbReference type="Pfam" id="PF20434">
    <property type="entry name" value="BD-FAE"/>
    <property type="match status" value="1"/>
</dbReference>
<dbReference type="PANTHER" id="PTHR48081">
    <property type="entry name" value="AB HYDROLASE SUPERFAMILY PROTEIN C4A8.06C"/>
    <property type="match status" value="1"/>
</dbReference>
<dbReference type="PANTHER" id="PTHR48081:SF33">
    <property type="entry name" value="KYNURENINE FORMAMIDASE"/>
    <property type="match status" value="1"/>
</dbReference>
<dbReference type="SUPFAM" id="SSF53474">
    <property type="entry name" value="alpha/beta-Hydrolases"/>
    <property type="match status" value="1"/>
</dbReference>
<dbReference type="InterPro" id="IPR049492">
    <property type="entry name" value="BD-FAE-like_dom"/>
</dbReference>